<dbReference type="InterPro" id="IPR026893">
    <property type="entry name" value="Tyr/Ser_Pase_IphP-type"/>
</dbReference>
<feature type="compositionally biased region" description="Polar residues" evidence="1">
    <location>
        <begin position="67"/>
        <end position="77"/>
    </location>
</feature>
<dbReference type="SUPFAM" id="SSF52799">
    <property type="entry name" value="(Phosphotyrosine protein) phosphatases II"/>
    <property type="match status" value="1"/>
</dbReference>
<name>A0A4P6ZK16_9LACO</name>
<feature type="compositionally biased region" description="Polar residues" evidence="1">
    <location>
        <begin position="89"/>
        <end position="104"/>
    </location>
</feature>
<proteinExistence type="predicted"/>
<protein>
    <submittedName>
        <fullName evidence="2">Tyrosine-protein phosphatase</fullName>
    </submittedName>
</protein>
<gene>
    <name evidence="2" type="ORF">ELX58_02820</name>
</gene>
<dbReference type="GO" id="GO:0004721">
    <property type="term" value="F:phosphoprotein phosphatase activity"/>
    <property type="evidence" value="ECO:0007669"/>
    <property type="project" value="InterPro"/>
</dbReference>
<dbReference type="EMBL" id="CP034726">
    <property type="protein sequence ID" value="QBP18095.1"/>
    <property type="molecule type" value="Genomic_DNA"/>
</dbReference>
<feature type="region of interest" description="Disordered" evidence="1">
    <location>
        <begin position="67"/>
        <end position="106"/>
    </location>
</feature>
<dbReference type="OrthoDB" id="1188001at2"/>
<accession>A0A4P6ZK16</accession>
<organism evidence="2 3">
    <name type="scientific">Acetilactobacillus jinshanensis</name>
    <dbReference type="NCBI Taxonomy" id="1720083"/>
    <lineage>
        <taxon>Bacteria</taxon>
        <taxon>Bacillati</taxon>
        <taxon>Bacillota</taxon>
        <taxon>Bacilli</taxon>
        <taxon>Lactobacillales</taxon>
        <taxon>Lactobacillaceae</taxon>
        <taxon>Acetilactobacillus</taxon>
    </lineage>
</organism>
<evidence type="ECO:0000313" key="2">
    <source>
        <dbReference type="EMBL" id="QBP18095.1"/>
    </source>
</evidence>
<reference evidence="3" key="1">
    <citation type="submission" date="2018-12" db="EMBL/GenBank/DDBJ databases">
        <title>A new species of lactobacillus.</title>
        <authorList>
            <person name="Jian Y."/>
            <person name="Xin L."/>
            <person name="Hong Z.J."/>
            <person name="Ming L.Z."/>
            <person name="Hong X.Z."/>
        </authorList>
    </citation>
    <scope>NUCLEOTIDE SEQUENCE [LARGE SCALE GENOMIC DNA]</scope>
    <source>
        <strain evidence="3">HSLZ-75</strain>
    </source>
</reference>
<keyword evidence="3" id="KW-1185">Reference proteome</keyword>
<evidence type="ECO:0000313" key="3">
    <source>
        <dbReference type="Proteomes" id="UP000294321"/>
    </source>
</evidence>
<dbReference type="InterPro" id="IPR029021">
    <property type="entry name" value="Prot-tyrosine_phosphatase-like"/>
</dbReference>
<dbReference type="InterPro" id="IPR016130">
    <property type="entry name" value="Tyr_Pase_AS"/>
</dbReference>
<dbReference type="Proteomes" id="UP000294321">
    <property type="component" value="Chromosome"/>
</dbReference>
<dbReference type="Gene3D" id="3.90.190.10">
    <property type="entry name" value="Protein tyrosine phosphatase superfamily"/>
    <property type="match status" value="1"/>
</dbReference>
<dbReference type="AlphaFoldDB" id="A0A4P6ZK16"/>
<dbReference type="PROSITE" id="PS00383">
    <property type="entry name" value="TYR_PHOSPHATASE_1"/>
    <property type="match status" value="1"/>
</dbReference>
<dbReference type="Pfam" id="PF13350">
    <property type="entry name" value="Y_phosphatase3"/>
    <property type="match status" value="1"/>
</dbReference>
<evidence type="ECO:0000256" key="1">
    <source>
        <dbReference type="SAM" id="MobiDB-lite"/>
    </source>
</evidence>
<sequence length="363" mass="41903">MLEYDKPITNVTLAVMGFRPYICYPKQCRKHYRKEITVNSFRKSLYVGALLMAPFLLSASVASANSKPANNQQNVQVQRLGASQHESEQQIANQQPQAVKNDNSPIERGDSKYWINRVNLAAYKRQNYRYPHISWNGRDMGGYYAGHGMWTKTGVVYRGANLHKISKYGTQHLKDLGINEVIDLRSYHHQGGADPNEDHPNQPNPLGVKYVEAVVNTRADKQKIAPFKRAYGGEIYKYATSFLRWKHARQAYHQVFMELLNHKSGAIYFHCINGDDRTGIMAALYLSALGVSKWHIYNDFMITDYYDHKMSYRNKAAEMNRFFWGIRTWYGTMDNYLTSSNGLGLTHKQIKQLRSKYLVNYKG</sequence>
<dbReference type="KEGG" id="lji:ELX58_02820"/>